<dbReference type="STRING" id="1569628.A0A316UN54"/>
<name>A0A316UN54_9BASI</name>
<evidence type="ECO:0000256" key="9">
    <source>
        <dbReference type="SAM" id="Coils"/>
    </source>
</evidence>
<keyword evidence="4" id="KW-0805">Transcription regulation</keyword>
<organism evidence="11 12">
    <name type="scientific">Jaminaea rosea</name>
    <dbReference type="NCBI Taxonomy" id="1569628"/>
    <lineage>
        <taxon>Eukaryota</taxon>
        <taxon>Fungi</taxon>
        <taxon>Dikarya</taxon>
        <taxon>Basidiomycota</taxon>
        <taxon>Ustilaginomycotina</taxon>
        <taxon>Exobasidiomycetes</taxon>
        <taxon>Microstromatales</taxon>
        <taxon>Microstromatales incertae sedis</taxon>
        <taxon>Jaminaea</taxon>
    </lineage>
</organism>
<accession>A0A316UN54</accession>
<feature type="coiled-coil region" evidence="9">
    <location>
        <begin position="101"/>
        <end position="158"/>
    </location>
</feature>
<evidence type="ECO:0000313" key="12">
    <source>
        <dbReference type="Proteomes" id="UP000245884"/>
    </source>
</evidence>
<evidence type="ECO:0000256" key="1">
    <source>
        <dbReference type="ARBA" id="ARBA00004123"/>
    </source>
</evidence>
<dbReference type="GO" id="GO:0016592">
    <property type="term" value="C:mediator complex"/>
    <property type="evidence" value="ECO:0007669"/>
    <property type="project" value="InterPro"/>
</dbReference>
<evidence type="ECO:0000256" key="3">
    <source>
        <dbReference type="ARBA" id="ARBA00019691"/>
    </source>
</evidence>
<protein>
    <recommendedName>
        <fullName evidence="3">Mediator of RNA polymerase II transcription subunit 21</fullName>
    </recommendedName>
    <alternativeName>
        <fullName evidence="8">Mediator complex subunit 21</fullName>
    </alternativeName>
</protein>
<evidence type="ECO:0000256" key="8">
    <source>
        <dbReference type="ARBA" id="ARBA00031952"/>
    </source>
</evidence>
<evidence type="ECO:0000256" key="10">
    <source>
        <dbReference type="SAM" id="MobiDB-lite"/>
    </source>
</evidence>
<evidence type="ECO:0000256" key="2">
    <source>
        <dbReference type="ARBA" id="ARBA00005770"/>
    </source>
</evidence>
<evidence type="ECO:0000256" key="5">
    <source>
        <dbReference type="ARBA" id="ARBA00023159"/>
    </source>
</evidence>
<dbReference type="InterPro" id="IPR021384">
    <property type="entry name" value="Mediator_Med21"/>
</dbReference>
<evidence type="ECO:0000256" key="4">
    <source>
        <dbReference type="ARBA" id="ARBA00023015"/>
    </source>
</evidence>
<feature type="compositionally biased region" description="Polar residues" evidence="10">
    <location>
        <begin position="1"/>
        <end position="10"/>
    </location>
</feature>
<dbReference type="GeneID" id="37030144"/>
<comment type="similarity">
    <text evidence="2">Belongs to the Mediator complex subunit 21 family.</text>
</comment>
<gene>
    <name evidence="11" type="ORF">BDZ90DRAFT_260959</name>
</gene>
<reference evidence="11 12" key="1">
    <citation type="journal article" date="2018" name="Mol. Biol. Evol.">
        <title>Broad Genomic Sampling Reveals a Smut Pathogenic Ancestry of the Fungal Clade Ustilaginomycotina.</title>
        <authorList>
            <person name="Kijpornyongpan T."/>
            <person name="Mondo S.J."/>
            <person name="Barry K."/>
            <person name="Sandor L."/>
            <person name="Lee J."/>
            <person name="Lipzen A."/>
            <person name="Pangilinan J."/>
            <person name="LaButti K."/>
            <person name="Hainaut M."/>
            <person name="Henrissat B."/>
            <person name="Grigoriev I.V."/>
            <person name="Spatafora J.W."/>
            <person name="Aime M.C."/>
        </authorList>
    </citation>
    <scope>NUCLEOTIDE SEQUENCE [LARGE SCALE GENOMIC DNA]</scope>
    <source>
        <strain evidence="11 12">MCA 5214</strain>
    </source>
</reference>
<feature type="region of interest" description="Disordered" evidence="10">
    <location>
        <begin position="1"/>
        <end position="30"/>
    </location>
</feature>
<dbReference type="RefSeq" id="XP_025361308.1">
    <property type="nucleotide sequence ID" value="XM_025508321.1"/>
</dbReference>
<sequence>MTNNMASTSADGAAGIDKPQKPQLDEETDPLSTLSFSLSLILQIASTSLHRLSSSTHIPLHPEIPAHIHTGPGVSAPEGLVPPAQMKEDIQELVDDLMERVSWMKDEIGRLEVERKEEEQESRLRALDEEMRQANEEYADALQEAKELRTKVEELLLRSCV</sequence>
<keyword evidence="9" id="KW-0175">Coiled coil</keyword>
<evidence type="ECO:0000313" key="11">
    <source>
        <dbReference type="EMBL" id="PWN26696.1"/>
    </source>
</evidence>
<dbReference type="OrthoDB" id="526653at2759"/>
<evidence type="ECO:0000256" key="6">
    <source>
        <dbReference type="ARBA" id="ARBA00023163"/>
    </source>
</evidence>
<keyword evidence="6" id="KW-0804">Transcription</keyword>
<dbReference type="EMBL" id="KZ819670">
    <property type="protein sequence ID" value="PWN26696.1"/>
    <property type="molecule type" value="Genomic_DNA"/>
</dbReference>
<dbReference type="InterPro" id="IPR037212">
    <property type="entry name" value="Med7/Med21-like"/>
</dbReference>
<dbReference type="Gene3D" id="6.10.280.10">
    <property type="entry name" value="Mediator complex, subunit Med21"/>
    <property type="match status" value="1"/>
</dbReference>
<keyword evidence="12" id="KW-1185">Reference proteome</keyword>
<dbReference type="AlphaFoldDB" id="A0A316UN54"/>
<dbReference type="SUPFAM" id="SSF140718">
    <property type="entry name" value="Mediator hinge subcomplex-like"/>
    <property type="match status" value="1"/>
</dbReference>
<evidence type="ECO:0000256" key="7">
    <source>
        <dbReference type="ARBA" id="ARBA00023242"/>
    </source>
</evidence>
<keyword evidence="5" id="KW-0010">Activator</keyword>
<proteinExistence type="inferred from homology"/>
<keyword evidence="7" id="KW-0539">Nucleus</keyword>
<dbReference type="Proteomes" id="UP000245884">
    <property type="component" value="Unassembled WGS sequence"/>
</dbReference>
<dbReference type="Pfam" id="PF11221">
    <property type="entry name" value="Med21"/>
    <property type="match status" value="1"/>
</dbReference>
<comment type="subcellular location">
    <subcellularLocation>
        <location evidence="1">Nucleus</location>
    </subcellularLocation>
</comment>